<dbReference type="EMBL" id="MU001673">
    <property type="protein sequence ID" value="KAF2460413.1"/>
    <property type="molecule type" value="Genomic_DNA"/>
</dbReference>
<dbReference type="Proteomes" id="UP000799766">
    <property type="component" value="Unassembled WGS sequence"/>
</dbReference>
<sequence>MRPFVYSCTRVDPLAPSRSLSPQRSLALKRKMSTDLNIESTDIQYASGVNLSADQKTVVGCVLDLFAGKPSLQKLKLWEDDAVFEDPLTIAKGRKQYEPQWYGLQSAFSKIERLAHEVTSVGNPISMNLTNRYVMKGLNKEQTINSVVDIYVNQSGKIERVEDKWDGNLPDSSFRNAFRKLNAVSVPKMVGVPKTEEEDARRGN</sequence>
<organism evidence="1 2">
    <name type="scientific">Lineolata rhizophorae</name>
    <dbReference type="NCBI Taxonomy" id="578093"/>
    <lineage>
        <taxon>Eukaryota</taxon>
        <taxon>Fungi</taxon>
        <taxon>Dikarya</taxon>
        <taxon>Ascomycota</taxon>
        <taxon>Pezizomycotina</taxon>
        <taxon>Dothideomycetes</taxon>
        <taxon>Dothideomycetes incertae sedis</taxon>
        <taxon>Lineolatales</taxon>
        <taxon>Lineolataceae</taxon>
        <taxon>Lineolata</taxon>
    </lineage>
</organism>
<dbReference type="OrthoDB" id="2400485at2759"/>
<proteinExistence type="predicted"/>
<reference evidence="1" key="1">
    <citation type="journal article" date="2020" name="Stud. Mycol.">
        <title>101 Dothideomycetes genomes: a test case for predicting lifestyles and emergence of pathogens.</title>
        <authorList>
            <person name="Haridas S."/>
            <person name="Albert R."/>
            <person name="Binder M."/>
            <person name="Bloem J."/>
            <person name="Labutti K."/>
            <person name="Salamov A."/>
            <person name="Andreopoulos B."/>
            <person name="Baker S."/>
            <person name="Barry K."/>
            <person name="Bills G."/>
            <person name="Bluhm B."/>
            <person name="Cannon C."/>
            <person name="Castanera R."/>
            <person name="Culley D."/>
            <person name="Daum C."/>
            <person name="Ezra D."/>
            <person name="Gonzalez J."/>
            <person name="Henrissat B."/>
            <person name="Kuo A."/>
            <person name="Liang C."/>
            <person name="Lipzen A."/>
            <person name="Lutzoni F."/>
            <person name="Magnuson J."/>
            <person name="Mondo S."/>
            <person name="Nolan M."/>
            <person name="Ohm R."/>
            <person name="Pangilinan J."/>
            <person name="Park H.-J."/>
            <person name="Ramirez L."/>
            <person name="Alfaro M."/>
            <person name="Sun H."/>
            <person name="Tritt A."/>
            <person name="Yoshinaga Y."/>
            <person name="Zwiers L.-H."/>
            <person name="Turgeon B."/>
            <person name="Goodwin S."/>
            <person name="Spatafora J."/>
            <person name="Crous P."/>
            <person name="Grigoriev I."/>
        </authorList>
    </citation>
    <scope>NUCLEOTIDE SEQUENCE</scope>
    <source>
        <strain evidence="1">ATCC 16933</strain>
    </source>
</reference>
<gene>
    <name evidence="1" type="ORF">BDY21DRAFT_406142</name>
</gene>
<dbReference type="SUPFAM" id="SSF54427">
    <property type="entry name" value="NTF2-like"/>
    <property type="match status" value="1"/>
</dbReference>
<accession>A0A6A6PAF7</accession>
<evidence type="ECO:0000313" key="1">
    <source>
        <dbReference type="EMBL" id="KAF2460413.1"/>
    </source>
</evidence>
<dbReference type="InterPro" id="IPR032710">
    <property type="entry name" value="NTF2-like_dom_sf"/>
</dbReference>
<evidence type="ECO:0008006" key="3">
    <source>
        <dbReference type="Google" id="ProtNLM"/>
    </source>
</evidence>
<dbReference type="PANTHER" id="PTHR34213">
    <property type="entry name" value="NUCLEAR TRANSPORT FACTOR 2 (NTF2) FAMILY PROTEIN"/>
    <property type="match status" value="1"/>
</dbReference>
<evidence type="ECO:0000313" key="2">
    <source>
        <dbReference type="Proteomes" id="UP000799766"/>
    </source>
</evidence>
<keyword evidence="2" id="KW-1185">Reference proteome</keyword>
<dbReference type="AlphaFoldDB" id="A0A6A6PAF7"/>
<dbReference type="Gene3D" id="3.10.450.50">
    <property type="match status" value="1"/>
</dbReference>
<protein>
    <recommendedName>
        <fullName evidence="3">SnoaL-like domain-containing protein</fullName>
    </recommendedName>
</protein>
<name>A0A6A6PAF7_9PEZI</name>
<dbReference type="PANTHER" id="PTHR34213:SF2">
    <property type="entry name" value="NUCLEAR TRANSPORT FACTOR 2 (NTF2) FAMILY PROTEIN"/>
    <property type="match status" value="1"/>
</dbReference>